<evidence type="ECO:0000313" key="3">
    <source>
        <dbReference type="Proteomes" id="UP001208689"/>
    </source>
</evidence>
<dbReference type="InterPro" id="IPR011576">
    <property type="entry name" value="Pyridox_Oxase_N"/>
</dbReference>
<dbReference type="InterPro" id="IPR012349">
    <property type="entry name" value="Split_barrel_FMN-bd"/>
</dbReference>
<dbReference type="Proteomes" id="UP001208689">
    <property type="component" value="Chromosome"/>
</dbReference>
<dbReference type="Gene3D" id="2.30.110.10">
    <property type="entry name" value="Electron Transport, Fmn-binding Protein, Chain A"/>
    <property type="match status" value="1"/>
</dbReference>
<evidence type="ECO:0000313" key="2">
    <source>
        <dbReference type="EMBL" id="UYP47377.1"/>
    </source>
</evidence>
<feature type="domain" description="Pyridoxamine 5'-phosphate oxidase N-terminal" evidence="1">
    <location>
        <begin position="4"/>
        <end position="123"/>
    </location>
</feature>
<gene>
    <name evidence="2" type="ORF">NEF87_003662</name>
</gene>
<organism evidence="2 3">
    <name type="scientific">Candidatus Lokiarchaeum ossiferum</name>
    <dbReference type="NCBI Taxonomy" id="2951803"/>
    <lineage>
        <taxon>Archaea</taxon>
        <taxon>Promethearchaeati</taxon>
        <taxon>Promethearchaeota</taxon>
        <taxon>Promethearchaeia</taxon>
        <taxon>Promethearchaeales</taxon>
        <taxon>Promethearchaeaceae</taxon>
        <taxon>Candidatus Lokiarchaeum</taxon>
    </lineage>
</organism>
<evidence type="ECO:0000259" key="1">
    <source>
        <dbReference type="Pfam" id="PF01243"/>
    </source>
</evidence>
<protein>
    <recommendedName>
        <fullName evidence="1">Pyridoxamine 5'-phosphate oxidase N-terminal domain-containing protein</fullName>
    </recommendedName>
</protein>
<dbReference type="SUPFAM" id="SSF50475">
    <property type="entry name" value="FMN-binding split barrel"/>
    <property type="match status" value="1"/>
</dbReference>
<accession>A0ABY6HYH8</accession>
<sequence length="371" mass="43118">MQLEEIMAFLSKSDIIYFASVENCQPRVRVMGLIYSNEKFWVTSKTSRTKINQLKENSSFEFCTVIKQGNSLGTIRARGTANIIDDNDIKSAVSKSISWFDTYWKSSQDPDYTLIELDIHELFVQSPFDKEFYHYSLKEVEKCEDDWPEKLYNSLETVVGADRRSEIIKVKPGFGDKYTLGEIEDWTISAVNSMEQKLSRQETHECISQCAHIMPDSRIKIYRDVYEKHHDVDEVLDYMQTSFLQRLEDRFEMKMEWRNAVMDGKWGEAGYRKNSSIIATKMPANFIAYFEAEGKIEKGKCYCHCGRIRNLIGSSEKNLSPSYCYCGGGFYKSNWERILSQPVEIKLLKSILQGDDVCQFEIKLPENIVKK</sequence>
<dbReference type="EMBL" id="CP104013">
    <property type="protein sequence ID" value="UYP47377.1"/>
    <property type="molecule type" value="Genomic_DNA"/>
</dbReference>
<proteinExistence type="predicted"/>
<reference evidence="2" key="1">
    <citation type="submission" date="2022-09" db="EMBL/GenBank/DDBJ databases">
        <title>Actin cytoskeleton and complex cell architecture in an #Asgard archaeon.</title>
        <authorList>
            <person name="Ponce Toledo R.I."/>
            <person name="Schleper C."/>
            <person name="Rodrigues Oliveira T."/>
            <person name="Wollweber F."/>
            <person name="Xu J."/>
            <person name="Rittmann S."/>
            <person name="Klingl A."/>
            <person name="Pilhofer M."/>
        </authorList>
    </citation>
    <scope>NUCLEOTIDE SEQUENCE</scope>
    <source>
        <strain evidence="2">B-35</strain>
    </source>
</reference>
<name>A0ABY6HYH8_9ARCH</name>
<dbReference type="Pfam" id="PF01243">
    <property type="entry name" value="PNPOx_N"/>
    <property type="match status" value="1"/>
</dbReference>
<keyword evidence="3" id="KW-1185">Reference proteome</keyword>